<evidence type="ECO:0000256" key="2">
    <source>
        <dbReference type="ARBA" id="ARBA00023306"/>
    </source>
</evidence>
<dbReference type="PANTHER" id="PTHR28637">
    <property type="entry name" value="DNA REPLICATION FACTOR CDT1"/>
    <property type="match status" value="1"/>
</dbReference>
<dbReference type="CDD" id="cd08767">
    <property type="entry name" value="Cdt1_c"/>
    <property type="match status" value="1"/>
</dbReference>
<dbReference type="Gene3D" id="1.10.10.1420">
    <property type="entry name" value="DNA replication factor Cdt1, C-terminal WH domain"/>
    <property type="match status" value="1"/>
</dbReference>
<reference evidence="5" key="1">
    <citation type="submission" date="2015-04" db="UniProtKB">
        <authorList>
            <consortium name="EnsemblPlants"/>
        </authorList>
    </citation>
    <scope>IDENTIFICATION</scope>
</reference>
<dbReference type="Proteomes" id="UP000026962">
    <property type="component" value="Chromosome 4"/>
</dbReference>
<dbReference type="GO" id="GO:0000076">
    <property type="term" value="P:DNA replication checkpoint signaling"/>
    <property type="evidence" value="ECO:0007669"/>
    <property type="project" value="TreeGrafter"/>
</dbReference>
<feature type="compositionally biased region" description="Polar residues" evidence="3">
    <location>
        <begin position="275"/>
        <end position="285"/>
    </location>
</feature>
<dbReference type="InterPro" id="IPR032054">
    <property type="entry name" value="Cdt1_C"/>
</dbReference>
<dbReference type="FunFam" id="1.10.10.1420:FF:000003">
    <property type="entry name" value="CDT1-like protein a chloroplastic"/>
    <property type="match status" value="1"/>
</dbReference>
<evidence type="ECO:0000256" key="3">
    <source>
        <dbReference type="SAM" id="MobiDB-lite"/>
    </source>
</evidence>
<reference evidence="5" key="2">
    <citation type="submission" date="2018-05" db="EMBL/GenBank/DDBJ databases">
        <title>OpunRS2 (Oryza punctata Reference Sequence Version 2).</title>
        <authorList>
            <person name="Zhang J."/>
            <person name="Kudrna D."/>
            <person name="Lee S."/>
            <person name="Talag J."/>
            <person name="Welchert J."/>
            <person name="Wing R.A."/>
        </authorList>
    </citation>
    <scope>NUCLEOTIDE SEQUENCE [LARGE SCALE GENOMIC DNA]</scope>
</reference>
<name>A0A0E0KMY3_ORYPU</name>
<dbReference type="EnsemblPlants" id="OPUNC04G03070.1">
    <property type="protein sequence ID" value="OPUNC04G03070.1"/>
    <property type="gene ID" value="OPUNC04G03070"/>
</dbReference>
<dbReference type="CDD" id="cd08674">
    <property type="entry name" value="Cdt1_m"/>
    <property type="match status" value="1"/>
</dbReference>
<evidence type="ECO:0000259" key="4">
    <source>
        <dbReference type="SMART" id="SM01075"/>
    </source>
</evidence>
<keyword evidence="6" id="KW-1185">Reference proteome</keyword>
<protein>
    <recommendedName>
        <fullName evidence="4">CDT1 Geminin-binding domain-containing protein</fullName>
    </recommendedName>
</protein>
<accession>A0A0E0KMY3</accession>
<proteinExistence type="inferred from homology"/>
<dbReference type="Pfam" id="PF16679">
    <property type="entry name" value="CDT1_C"/>
    <property type="match status" value="1"/>
</dbReference>
<feature type="region of interest" description="Disordered" evidence="3">
    <location>
        <begin position="439"/>
        <end position="461"/>
    </location>
</feature>
<dbReference type="SMART" id="SM01075">
    <property type="entry name" value="CDT1"/>
    <property type="match status" value="1"/>
</dbReference>
<dbReference type="GO" id="GO:0070182">
    <property type="term" value="F:DNA polymerase binding"/>
    <property type="evidence" value="ECO:0007669"/>
    <property type="project" value="TreeGrafter"/>
</dbReference>
<dbReference type="GO" id="GO:0030174">
    <property type="term" value="P:regulation of DNA-templated DNA replication initiation"/>
    <property type="evidence" value="ECO:0007669"/>
    <property type="project" value="InterPro"/>
</dbReference>
<dbReference type="STRING" id="4537.A0A0E0KMY3"/>
<dbReference type="HOGENOM" id="CLU_019037_1_0_1"/>
<dbReference type="Pfam" id="PF08839">
    <property type="entry name" value="CDT1"/>
    <property type="match status" value="1"/>
</dbReference>
<feature type="domain" description="CDT1 Geminin-binding" evidence="4">
    <location>
        <begin position="139"/>
        <end position="271"/>
    </location>
</feature>
<dbReference type="GO" id="GO:0003677">
    <property type="term" value="F:DNA binding"/>
    <property type="evidence" value="ECO:0007669"/>
    <property type="project" value="InterPro"/>
</dbReference>
<dbReference type="InterPro" id="IPR045173">
    <property type="entry name" value="Cdt1"/>
</dbReference>
<feature type="region of interest" description="Disordered" evidence="3">
    <location>
        <begin position="1"/>
        <end position="22"/>
    </location>
</feature>
<feature type="compositionally biased region" description="Low complexity" evidence="3">
    <location>
        <begin position="323"/>
        <end position="335"/>
    </location>
</feature>
<dbReference type="GO" id="GO:0000278">
    <property type="term" value="P:mitotic cell cycle"/>
    <property type="evidence" value="ECO:0007669"/>
    <property type="project" value="TreeGrafter"/>
</dbReference>
<dbReference type="AlphaFoldDB" id="A0A0E0KMY3"/>
<evidence type="ECO:0000313" key="5">
    <source>
        <dbReference type="EnsemblPlants" id="OPUNC04G03070.1"/>
    </source>
</evidence>
<dbReference type="PANTHER" id="PTHR28637:SF1">
    <property type="entry name" value="DNA REPLICATION FACTOR CDT1"/>
    <property type="match status" value="1"/>
</dbReference>
<feature type="compositionally biased region" description="Basic and acidic residues" evidence="3">
    <location>
        <begin position="258"/>
        <end position="270"/>
    </location>
</feature>
<evidence type="ECO:0000256" key="1">
    <source>
        <dbReference type="ARBA" id="ARBA00008356"/>
    </source>
</evidence>
<dbReference type="GO" id="GO:0005634">
    <property type="term" value="C:nucleus"/>
    <property type="evidence" value="ECO:0007669"/>
    <property type="project" value="TreeGrafter"/>
</dbReference>
<dbReference type="OMA" id="LQPPKRC"/>
<keyword evidence="2" id="KW-0131">Cell cycle</keyword>
<comment type="similarity">
    <text evidence="1">Belongs to the Cdt1 family.</text>
</comment>
<dbReference type="GO" id="GO:0071163">
    <property type="term" value="P:DNA replication preinitiation complex assembly"/>
    <property type="evidence" value="ECO:0007669"/>
    <property type="project" value="InterPro"/>
</dbReference>
<dbReference type="Gramene" id="OPUNC04G03070.1">
    <property type="protein sequence ID" value="OPUNC04G03070.1"/>
    <property type="gene ID" value="OPUNC04G03070"/>
</dbReference>
<dbReference type="InterPro" id="IPR014939">
    <property type="entry name" value="CDT1_Gemini-bd-like"/>
</dbReference>
<feature type="region of interest" description="Disordered" evidence="3">
    <location>
        <begin position="320"/>
        <end position="340"/>
    </location>
</feature>
<dbReference type="InterPro" id="IPR036390">
    <property type="entry name" value="WH_DNA-bd_sf"/>
</dbReference>
<dbReference type="SUPFAM" id="SSF46785">
    <property type="entry name" value="Winged helix' DNA-binding domain"/>
    <property type="match status" value="1"/>
</dbReference>
<dbReference type="eggNOG" id="KOG4762">
    <property type="taxonomic scope" value="Eukaryota"/>
</dbReference>
<feature type="region of interest" description="Disordered" evidence="3">
    <location>
        <begin position="258"/>
        <end position="306"/>
    </location>
</feature>
<dbReference type="InterPro" id="IPR038090">
    <property type="entry name" value="Cdt1_C_WH_dom_sf"/>
</dbReference>
<sequence length="591" mass="64859">MESATPSKKMGKPAAALADQLLTPEKPARKVAAAAATVAEQIWTPEKPTRKVAAAAVAEQIWTPEKPEQPSAAARRARSSGGVAFSVKGVRRAALELRRRSESGAASPAAEEDELEAVERQLGVGPAPVRSPVKRKAKLPESYEMLCEFFNCFESSTRLLRMKGSKASFPNICASIQHLSERRFTYSHLAQLKYIMPEAIVINKILLRDETTCCMKPDLQVNLLADAVEGVAKQKGETGYSALRRIFRQRLVDFFRDHPEGDDIPEHELPHPFGQTRSSAPQTVQEDVPKPVCALPSSSATDRQPVAMSHMPHSFKRMFSQRSAAAATATTSTTSPLSKVEPSILSPLSRKSLLGSPVSGSLSLVGESDCQGKSVQDVAFKFGVSEGTPAKFASTPVRLMAETPILQTPKRPVVTGTGYDTPPLKMAKRSARTKLFMTPTKDASSMEEQRQSTSASTLDGDDELLSFLPKSLLQSVKDKENRALEEKQTGFADRIKREKLIASLPSIFDIIFLIYQSRQRSVMTKQELIHKIIASNPKIVDRGEVEDELKLLEEIVPDWISEKTARTGDVLCCVDTAMSQAEIRQRLYAAE</sequence>
<organism evidence="5">
    <name type="scientific">Oryza punctata</name>
    <name type="common">Red rice</name>
    <dbReference type="NCBI Taxonomy" id="4537"/>
    <lineage>
        <taxon>Eukaryota</taxon>
        <taxon>Viridiplantae</taxon>
        <taxon>Streptophyta</taxon>
        <taxon>Embryophyta</taxon>
        <taxon>Tracheophyta</taxon>
        <taxon>Spermatophyta</taxon>
        <taxon>Magnoliopsida</taxon>
        <taxon>Liliopsida</taxon>
        <taxon>Poales</taxon>
        <taxon>Poaceae</taxon>
        <taxon>BOP clade</taxon>
        <taxon>Oryzoideae</taxon>
        <taxon>Oryzeae</taxon>
        <taxon>Oryzinae</taxon>
        <taxon>Oryza</taxon>
    </lineage>
</organism>
<evidence type="ECO:0000313" key="6">
    <source>
        <dbReference type="Proteomes" id="UP000026962"/>
    </source>
</evidence>